<name>A0A6A7BZ72_9PEZI</name>
<reference evidence="1" key="1">
    <citation type="journal article" date="2020" name="Stud. Mycol.">
        <title>101 Dothideomycetes genomes: a test case for predicting lifestyles and emergence of pathogens.</title>
        <authorList>
            <person name="Haridas S."/>
            <person name="Albert R."/>
            <person name="Binder M."/>
            <person name="Bloem J."/>
            <person name="Labutti K."/>
            <person name="Salamov A."/>
            <person name="Andreopoulos B."/>
            <person name="Baker S."/>
            <person name="Barry K."/>
            <person name="Bills G."/>
            <person name="Bluhm B."/>
            <person name="Cannon C."/>
            <person name="Castanera R."/>
            <person name="Culley D."/>
            <person name="Daum C."/>
            <person name="Ezra D."/>
            <person name="Gonzalez J."/>
            <person name="Henrissat B."/>
            <person name="Kuo A."/>
            <person name="Liang C."/>
            <person name="Lipzen A."/>
            <person name="Lutzoni F."/>
            <person name="Magnuson J."/>
            <person name="Mondo S."/>
            <person name="Nolan M."/>
            <person name="Ohm R."/>
            <person name="Pangilinan J."/>
            <person name="Park H.-J."/>
            <person name="Ramirez L."/>
            <person name="Alfaro M."/>
            <person name="Sun H."/>
            <person name="Tritt A."/>
            <person name="Yoshinaga Y."/>
            <person name="Zwiers L.-H."/>
            <person name="Turgeon B."/>
            <person name="Goodwin S."/>
            <person name="Spatafora J."/>
            <person name="Crous P."/>
            <person name="Grigoriev I."/>
        </authorList>
    </citation>
    <scope>NUCLEOTIDE SEQUENCE</scope>
    <source>
        <strain evidence="1">CBS 480.64</strain>
    </source>
</reference>
<protein>
    <submittedName>
        <fullName evidence="1">Uncharacterized protein</fullName>
    </submittedName>
</protein>
<proteinExistence type="predicted"/>
<sequence length="84" mass="9674">MPFSKYSAQIAKQRPVKELVVGFDSFRWLLEFFPVLCRYLALVGESAQRPEEGGAIDGNRDRKDVDVCKSKYQLQHGSVNDYFQ</sequence>
<gene>
    <name evidence="1" type="ORF">K470DRAFT_67736</name>
</gene>
<dbReference type="AlphaFoldDB" id="A0A6A7BZ72"/>
<evidence type="ECO:0000313" key="1">
    <source>
        <dbReference type="EMBL" id="KAF2860541.1"/>
    </source>
</evidence>
<organism evidence="1 2">
    <name type="scientific">Piedraia hortae CBS 480.64</name>
    <dbReference type="NCBI Taxonomy" id="1314780"/>
    <lineage>
        <taxon>Eukaryota</taxon>
        <taxon>Fungi</taxon>
        <taxon>Dikarya</taxon>
        <taxon>Ascomycota</taxon>
        <taxon>Pezizomycotina</taxon>
        <taxon>Dothideomycetes</taxon>
        <taxon>Dothideomycetidae</taxon>
        <taxon>Capnodiales</taxon>
        <taxon>Piedraiaceae</taxon>
        <taxon>Piedraia</taxon>
    </lineage>
</organism>
<dbReference type="Proteomes" id="UP000799421">
    <property type="component" value="Unassembled WGS sequence"/>
</dbReference>
<evidence type="ECO:0000313" key="2">
    <source>
        <dbReference type="Proteomes" id="UP000799421"/>
    </source>
</evidence>
<accession>A0A6A7BZ72</accession>
<keyword evidence="2" id="KW-1185">Reference proteome</keyword>
<dbReference type="EMBL" id="MU005980">
    <property type="protein sequence ID" value="KAF2860541.1"/>
    <property type="molecule type" value="Genomic_DNA"/>
</dbReference>